<dbReference type="InterPro" id="IPR001429">
    <property type="entry name" value="P2X_purnocptor"/>
</dbReference>
<evidence type="ECO:0000256" key="12">
    <source>
        <dbReference type="ARBA" id="ARBA00023303"/>
    </source>
</evidence>
<dbReference type="GO" id="GO:0098794">
    <property type="term" value="C:postsynapse"/>
    <property type="evidence" value="ECO:0007669"/>
    <property type="project" value="GOC"/>
</dbReference>
<proteinExistence type="inferred from homology"/>
<evidence type="ECO:0000256" key="9">
    <source>
        <dbReference type="ARBA" id="ARBA00023157"/>
    </source>
</evidence>
<evidence type="ECO:0000256" key="2">
    <source>
        <dbReference type="ARBA" id="ARBA00009848"/>
    </source>
</evidence>
<feature type="region of interest" description="Disordered" evidence="15">
    <location>
        <begin position="422"/>
        <end position="493"/>
    </location>
</feature>
<dbReference type="InterPro" id="IPR059116">
    <property type="entry name" value="P2X_receptor"/>
</dbReference>
<comment type="similarity">
    <text evidence="2 14">Belongs to the P2X receptor family.</text>
</comment>
<gene>
    <name evidence="16" type="ORF">HJG63_014814</name>
</gene>
<keyword evidence="11" id="KW-1071">Ligand-gated ion channel</keyword>
<comment type="caution">
    <text evidence="16">The sequence shown here is derived from an EMBL/GenBank/DDBJ whole genome shotgun (WGS) entry which is preliminary data.</text>
</comment>
<dbReference type="PRINTS" id="PR01309">
    <property type="entry name" value="P2X2RECEPTOR"/>
</dbReference>
<reference evidence="16 17" key="1">
    <citation type="journal article" date="2020" name="Nature">
        <title>Six reference-quality genomes reveal evolution of bat adaptations.</title>
        <authorList>
            <person name="Jebb D."/>
            <person name="Huang Z."/>
            <person name="Pippel M."/>
            <person name="Hughes G.M."/>
            <person name="Lavrichenko K."/>
            <person name="Devanna P."/>
            <person name="Winkler S."/>
            <person name="Jermiin L.S."/>
            <person name="Skirmuntt E.C."/>
            <person name="Katzourakis A."/>
            <person name="Burkitt-Gray L."/>
            <person name="Ray D.A."/>
            <person name="Sullivan K.A.M."/>
            <person name="Roscito J.G."/>
            <person name="Kirilenko B.M."/>
            <person name="Davalos L.M."/>
            <person name="Corthals A.P."/>
            <person name="Power M.L."/>
            <person name="Jones G."/>
            <person name="Ransome R.D."/>
            <person name="Dechmann D.K.N."/>
            <person name="Locatelli A.G."/>
            <person name="Puechmaille S.J."/>
            <person name="Fedrigo O."/>
            <person name="Jarvis E.D."/>
            <person name="Hiller M."/>
            <person name="Vernes S.C."/>
            <person name="Myers E.W."/>
            <person name="Teeling E.C."/>
        </authorList>
    </citation>
    <scope>NUCLEOTIDE SEQUENCE [LARGE SCALE GENOMIC DNA]</scope>
    <source>
        <strain evidence="16">MRouAeg1</strain>
        <tissue evidence="16">Muscle</tissue>
    </source>
</reference>
<dbReference type="GO" id="GO:0033198">
    <property type="term" value="P:response to ATP"/>
    <property type="evidence" value="ECO:0007669"/>
    <property type="project" value="InterPro"/>
</dbReference>
<sequence>MAAAEPERPAGAATARRLARGCWSAFWDYETPKVIVVKNRRLGVVYRAVQLLILLYFVCGAPGGFRADPGGPHRYVFIVQKSYQDRETGPESSVITKVKGITASEHKVWDVEEYVKPPEGGSVFSIITRIEVTPSQTLGACPESDRVADATCDSDEDCAAGHLDMLGNGVRTGRCVPYYRGASKTCEVSGWCPVEDGASVSQFLGKMAPNFTVLIKNSIHYPKFQFSKGNIETRADGYLKRCTFDEVSHLYCPIFKLGFIVERAGENFTELARTGGVIGVIINWDCDLDLSASNCNPKYSFRRLDPKHVPASSGYNFRFAKYYKINGSTTRTLIKAYGIRIDVIVHGQAGKFSLIPTVINLATALTSIGVGSFLCDWILLTFMNKNKVYSHKKFDKVCTPERSSGSWPVTLALVLGQAPPPPCSCSADPGQAGRPQDEGESRAQAGLSPWPCSTSAPSEQMVDASEWGAGPGPCASEPPQDSRLADPRGLARL</sequence>
<dbReference type="PANTHER" id="PTHR10125">
    <property type="entry name" value="P2X PURINOCEPTOR"/>
    <property type="match status" value="1"/>
</dbReference>
<dbReference type="FunFam" id="2.60.490.10:FF:000001">
    <property type="entry name" value="P2X purinoceptor"/>
    <property type="match status" value="1"/>
</dbReference>
<keyword evidence="6" id="KW-1133">Transmembrane helix</keyword>
<dbReference type="GO" id="GO:0004931">
    <property type="term" value="F:extracellularly ATP-gated monoatomic cation channel activity"/>
    <property type="evidence" value="ECO:0007669"/>
    <property type="project" value="InterPro"/>
</dbReference>
<dbReference type="PANTHER" id="PTHR10125:SF4">
    <property type="entry name" value="P2X PURINOCEPTOR 2"/>
    <property type="match status" value="1"/>
</dbReference>
<comment type="function">
    <text evidence="14">Receptor for ATP that acts as a ligand-gated ion channel.</text>
</comment>
<dbReference type="PRINTS" id="PR01307">
    <property type="entry name" value="P2XRECEPTOR"/>
</dbReference>
<dbReference type="NCBIfam" id="TIGR00863">
    <property type="entry name" value="P2X"/>
    <property type="match status" value="1"/>
</dbReference>
<evidence type="ECO:0000256" key="4">
    <source>
        <dbReference type="ARBA" id="ARBA00022475"/>
    </source>
</evidence>
<dbReference type="GO" id="GO:0005524">
    <property type="term" value="F:ATP binding"/>
    <property type="evidence" value="ECO:0007669"/>
    <property type="project" value="InterPro"/>
</dbReference>
<evidence type="ECO:0000256" key="8">
    <source>
        <dbReference type="ARBA" id="ARBA00023136"/>
    </source>
</evidence>
<keyword evidence="9" id="KW-1015">Disulfide bond</keyword>
<dbReference type="Gene3D" id="1.10.287.940">
    <property type="entry name" value="atp-gated p2x4 ion channel"/>
    <property type="match status" value="1"/>
</dbReference>
<evidence type="ECO:0000256" key="10">
    <source>
        <dbReference type="ARBA" id="ARBA00023180"/>
    </source>
</evidence>
<dbReference type="GO" id="GO:0001614">
    <property type="term" value="F:purinergic nucleotide receptor activity"/>
    <property type="evidence" value="ECO:0007669"/>
    <property type="project" value="InterPro"/>
</dbReference>
<keyword evidence="5" id="KW-0812">Transmembrane</keyword>
<keyword evidence="12 14" id="KW-0407">Ion channel</keyword>
<evidence type="ECO:0000256" key="1">
    <source>
        <dbReference type="ARBA" id="ARBA00004651"/>
    </source>
</evidence>
<protein>
    <recommendedName>
        <fullName evidence="14">P2X purinoceptor</fullName>
    </recommendedName>
</protein>
<keyword evidence="4" id="KW-1003">Cell membrane</keyword>
<evidence type="ECO:0000313" key="17">
    <source>
        <dbReference type="Proteomes" id="UP000593571"/>
    </source>
</evidence>
<accession>A0A7J8H3I4</accession>
<dbReference type="GO" id="GO:0005886">
    <property type="term" value="C:plasma membrane"/>
    <property type="evidence" value="ECO:0007669"/>
    <property type="project" value="UniProtKB-SubCell"/>
</dbReference>
<comment type="catalytic activity">
    <reaction evidence="13">
        <text>Ca(2+)(in) = Ca(2+)(out)</text>
        <dbReference type="Rhea" id="RHEA:29671"/>
        <dbReference type="ChEBI" id="CHEBI:29108"/>
    </reaction>
</comment>
<keyword evidence="7 14" id="KW-0406">Ion transport</keyword>
<dbReference type="InterPro" id="IPR053792">
    <property type="entry name" value="P2X_RECEPTOR_CS"/>
</dbReference>
<evidence type="ECO:0000256" key="5">
    <source>
        <dbReference type="ARBA" id="ARBA00022692"/>
    </source>
</evidence>
<keyword evidence="8" id="KW-0472">Membrane</keyword>
<evidence type="ECO:0000256" key="6">
    <source>
        <dbReference type="ARBA" id="ARBA00022989"/>
    </source>
</evidence>
<evidence type="ECO:0000256" key="11">
    <source>
        <dbReference type="ARBA" id="ARBA00023286"/>
    </source>
</evidence>
<dbReference type="EMBL" id="JACASE010000005">
    <property type="protein sequence ID" value="KAF6466864.1"/>
    <property type="molecule type" value="Genomic_DNA"/>
</dbReference>
<dbReference type="GO" id="GO:0043235">
    <property type="term" value="C:receptor complex"/>
    <property type="evidence" value="ECO:0007669"/>
    <property type="project" value="TreeGrafter"/>
</dbReference>
<dbReference type="PROSITE" id="PS01212">
    <property type="entry name" value="P2X_RECEPTOR"/>
    <property type="match status" value="1"/>
</dbReference>
<dbReference type="Pfam" id="PF00864">
    <property type="entry name" value="P2X_receptor"/>
    <property type="match status" value="1"/>
</dbReference>
<dbReference type="AlphaFoldDB" id="A0A7J8H3I4"/>
<dbReference type="Gene3D" id="2.60.490.10">
    <property type="entry name" value="atp-gated p2x4 ion channel domain"/>
    <property type="match status" value="1"/>
</dbReference>
<evidence type="ECO:0000313" key="16">
    <source>
        <dbReference type="EMBL" id="KAF6466864.1"/>
    </source>
</evidence>
<evidence type="ECO:0000256" key="13">
    <source>
        <dbReference type="ARBA" id="ARBA00036634"/>
    </source>
</evidence>
<dbReference type="InterPro" id="IPR003045">
    <property type="entry name" value="P2X2_purnocptor"/>
</dbReference>
<dbReference type="GO" id="GO:0070588">
    <property type="term" value="P:calcium ion transmembrane transport"/>
    <property type="evidence" value="ECO:0007669"/>
    <property type="project" value="TreeGrafter"/>
</dbReference>
<evidence type="ECO:0000256" key="15">
    <source>
        <dbReference type="SAM" id="MobiDB-lite"/>
    </source>
</evidence>
<dbReference type="Proteomes" id="UP000593571">
    <property type="component" value="Unassembled WGS sequence"/>
</dbReference>
<comment type="subcellular location">
    <subcellularLocation>
        <location evidence="1">Cell membrane</location>
        <topology evidence="1">Multi-pass membrane protein</topology>
    </subcellularLocation>
    <subcellularLocation>
        <location evidence="14">Membrane</location>
        <topology evidence="14">Multi-pass membrane protein</topology>
    </subcellularLocation>
</comment>
<evidence type="ECO:0000256" key="14">
    <source>
        <dbReference type="RuleBase" id="RU000681"/>
    </source>
</evidence>
<keyword evidence="3 14" id="KW-0813">Transport</keyword>
<organism evidence="16 17">
    <name type="scientific">Rousettus aegyptiacus</name>
    <name type="common">Egyptian fruit bat</name>
    <name type="synonym">Pteropus aegyptiacus</name>
    <dbReference type="NCBI Taxonomy" id="9407"/>
    <lineage>
        <taxon>Eukaryota</taxon>
        <taxon>Metazoa</taxon>
        <taxon>Chordata</taxon>
        <taxon>Craniata</taxon>
        <taxon>Vertebrata</taxon>
        <taxon>Euteleostomi</taxon>
        <taxon>Mammalia</taxon>
        <taxon>Eutheria</taxon>
        <taxon>Laurasiatheria</taxon>
        <taxon>Chiroptera</taxon>
        <taxon>Yinpterochiroptera</taxon>
        <taxon>Pteropodoidea</taxon>
        <taxon>Pteropodidae</taxon>
        <taxon>Rousettinae</taxon>
        <taxon>Rousettus</taxon>
    </lineage>
</organism>
<keyword evidence="10" id="KW-0325">Glycoprotein</keyword>
<evidence type="ECO:0000256" key="7">
    <source>
        <dbReference type="ARBA" id="ARBA00023065"/>
    </source>
</evidence>
<keyword evidence="17" id="KW-1185">Reference proteome</keyword>
<keyword evidence="14 16" id="KW-0675">Receptor</keyword>
<dbReference type="InterPro" id="IPR027309">
    <property type="entry name" value="P2X_extracellular_dom_sf"/>
</dbReference>
<evidence type="ECO:0000256" key="3">
    <source>
        <dbReference type="ARBA" id="ARBA00022448"/>
    </source>
</evidence>
<name>A0A7J8H3I4_ROUAE</name>